<organism evidence="1">
    <name type="scientific">Myoviridae sp. ctE3x18</name>
    <dbReference type="NCBI Taxonomy" id="2825059"/>
    <lineage>
        <taxon>Viruses</taxon>
        <taxon>Duplodnaviria</taxon>
        <taxon>Heunggongvirae</taxon>
        <taxon>Uroviricota</taxon>
        <taxon>Caudoviricetes</taxon>
    </lineage>
</organism>
<name>A0A8S5VEH6_9CAUD</name>
<reference evidence="1" key="1">
    <citation type="journal article" date="2021" name="Proc. Natl. Acad. Sci. U.S.A.">
        <title>A Catalog of Tens of Thousands of Viruses from Human Metagenomes Reveals Hidden Associations with Chronic Diseases.</title>
        <authorList>
            <person name="Tisza M.J."/>
            <person name="Buck C.B."/>
        </authorList>
    </citation>
    <scope>NUCLEOTIDE SEQUENCE</scope>
    <source>
        <strain evidence="1">CtE3x18</strain>
    </source>
</reference>
<sequence>MCFIPFRLDRKKPRRQAKSSAANFRKKIFCASKTIDFIGLTLWYGQRQAKGINAKRITRNTRKHRPVFFKENNEQSELPPRVVFL</sequence>
<accession>A0A8S5VEH6</accession>
<protein>
    <submittedName>
        <fullName evidence="1">Uncharacterized protein</fullName>
    </submittedName>
</protein>
<proteinExistence type="predicted"/>
<dbReference type="EMBL" id="BK016250">
    <property type="protein sequence ID" value="DAG05116.1"/>
    <property type="molecule type" value="Genomic_DNA"/>
</dbReference>
<evidence type="ECO:0000313" key="1">
    <source>
        <dbReference type="EMBL" id="DAG05116.1"/>
    </source>
</evidence>